<name>A0A378U486_MYROD</name>
<dbReference type="InterPro" id="IPR000073">
    <property type="entry name" value="AB_hydrolase_1"/>
</dbReference>
<dbReference type="EMBL" id="UGQL01000002">
    <property type="protein sequence ID" value="STZ69947.1"/>
    <property type="molecule type" value="Genomic_DNA"/>
</dbReference>
<dbReference type="AlphaFoldDB" id="A0A378U486"/>
<proteinExistence type="predicted"/>
<feature type="domain" description="AB hydrolase-1" evidence="1">
    <location>
        <begin position="22"/>
        <end position="279"/>
    </location>
</feature>
<dbReference type="RefSeq" id="WP_115092549.1">
    <property type="nucleotide sequence ID" value="NZ_CP068107.1"/>
</dbReference>
<gene>
    <name evidence="2" type="primary">catD_2</name>
    <name evidence="2" type="ORF">NCTC11179_03472</name>
</gene>
<dbReference type="SUPFAM" id="SSF53474">
    <property type="entry name" value="alpha/beta-Hydrolases"/>
    <property type="match status" value="1"/>
</dbReference>
<dbReference type="Proteomes" id="UP000255024">
    <property type="component" value="Unassembled WGS sequence"/>
</dbReference>
<reference evidence="2 3" key="1">
    <citation type="submission" date="2018-06" db="EMBL/GenBank/DDBJ databases">
        <authorList>
            <consortium name="Pathogen Informatics"/>
            <person name="Doyle S."/>
        </authorList>
    </citation>
    <scope>NUCLEOTIDE SEQUENCE [LARGE SCALE GENOMIC DNA]</scope>
    <source>
        <strain evidence="2 3">NCTC11179</strain>
    </source>
</reference>
<keyword evidence="3" id="KW-1185">Reference proteome</keyword>
<protein>
    <submittedName>
        <fullName evidence="2">3-oxoadipate enol-lactonase 2</fullName>
        <ecNumber evidence="2">3.1.1.24</ecNumber>
    </submittedName>
</protein>
<sequence length="293" mass="32374">MPYIQTPQLTLCYQDFGSPKDPCVLLIGGLGTSMTRWTVPFCQQLAQRGFYVIRYDHRDTGCSTFTTPAITNPGELMAALQKGKMEPPFYSLYDLAQDAIQLLDQLHIEKAHIMGRSMGGIVAQILGSQHKERVLSLVIIMSTSLNPTLPQTEATVMQQMMSPLPSYSTAKADHLAARLAFIQRISSTDVSFNAEEEKELIEEDYNRNPTSNQTLLHVAAVGFTPYNPAITAGIQCPVLVMHGTIDPIFPPPHGLDLHAAIPHSKLMLIENMGHDLHADRYALLLDAFSQNQG</sequence>
<dbReference type="PANTHER" id="PTHR43433:SF5">
    <property type="entry name" value="AB HYDROLASE-1 DOMAIN-CONTAINING PROTEIN"/>
    <property type="match status" value="1"/>
</dbReference>
<dbReference type="PANTHER" id="PTHR43433">
    <property type="entry name" value="HYDROLASE, ALPHA/BETA FOLD FAMILY PROTEIN"/>
    <property type="match status" value="1"/>
</dbReference>
<organism evidence="2 3">
    <name type="scientific">Myroides odoratus</name>
    <name type="common">Flavobacterium odoratum</name>
    <dbReference type="NCBI Taxonomy" id="256"/>
    <lineage>
        <taxon>Bacteria</taxon>
        <taxon>Pseudomonadati</taxon>
        <taxon>Bacteroidota</taxon>
        <taxon>Flavobacteriia</taxon>
        <taxon>Flavobacteriales</taxon>
        <taxon>Flavobacteriaceae</taxon>
        <taxon>Myroides</taxon>
    </lineage>
</organism>
<accession>A0A378U486</accession>
<dbReference type="GO" id="GO:0004806">
    <property type="term" value="F:triacylglycerol lipase activity"/>
    <property type="evidence" value="ECO:0007669"/>
    <property type="project" value="TreeGrafter"/>
</dbReference>
<dbReference type="InterPro" id="IPR050471">
    <property type="entry name" value="AB_hydrolase"/>
</dbReference>
<keyword evidence="2" id="KW-0378">Hydrolase</keyword>
<evidence type="ECO:0000313" key="3">
    <source>
        <dbReference type="Proteomes" id="UP000255024"/>
    </source>
</evidence>
<evidence type="ECO:0000313" key="2">
    <source>
        <dbReference type="EMBL" id="STZ69947.1"/>
    </source>
</evidence>
<dbReference type="Gene3D" id="3.40.50.1820">
    <property type="entry name" value="alpha/beta hydrolase"/>
    <property type="match status" value="1"/>
</dbReference>
<dbReference type="InterPro" id="IPR029058">
    <property type="entry name" value="AB_hydrolase_fold"/>
</dbReference>
<dbReference type="GO" id="GO:0046503">
    <property type="term" value="P:glycerolipid catabolic process"/>
    <property type="evidence" value="ECO:0007669"/>
    <property type="project" value="TreeGrafter"/>
</dbReference>
<dbReference type="GO" id="GO:0047570">
    <property type="term" value="F:3-oxoadipate enol-lactonase activity"/>
    <property type="evidence" value="ECO:0007669"/>
    <property type="project" value="UniProtKB-EC"/>
</dbReference>
<evidence type="ECO:0000259" key="1">
    <source>
        <dbReference type="Pfam" id="PF00561"/>
    </source>
</evidence>
<dbReference type="Pfam" id="PF00561">
    <property type="entry name" value="Abhydrolase_1"/>
    <property type="match status" value="1"/>
</dbReference>
<dbReference type="EC" id="3.1.1.24" evidence="2"/>